<name>A0A1F8CSF9_9BACT</name>
<proteinExistence type="predicted"/>
<evidence type="ECO:0000256" key="1">
    <source>
        <dbReference type="SAM" id="MobiDB-lite"/>
    </source>
</evidence>
<evidence type="ECO:0000313" key="3">
    <source>
        <dbReference type="EMBL" id="OGM79212.1"/>
    </source>
</evidence>
<feature type="transmembrane region" description="Helical" evidence="2">
    <location>
        <begin position="12"/>
        <end position="36"/>
    </location>
</feature>
<evidence type="ECO:0000256" key="2">
    <source>
        <dbReference type="SAM" id="Phobius"/>
    </source>
</evidence>
<keyword evidence="2" id="KW-0472">Membrane</keyword>
<dbReference type="AlphaFoldDB" id="A0A1F8CSF9"/>
<feature type="compositionally biased region" description="Gly residues" evidence="1">
    <location>
        <begin position="126"/>
        <end position="190"/>
    </location>
</feature>
<comment type="caution">
    <text evidence="3">The sequence shown here is derived from an EMBL/GenBank/DDBJ whole genome shotgun (WGS) entry which is preliminary data.</text>
</comment>
<sequence>MFKNNKYQVGIVIGVLVLILLGIVLFSGGGSGVGLLGEKKREKISIQKADTKLTVRADGRVAIEKGGKTSYEQWEDGKVTAFFSYFDEKYWGVGQKAEGEDSAVIFDGGNSLKLSDDDELVDELLGDGGSGGSGGGSGGDDSYFTGGGSGGSGSGGGGSLGGGGSSGGGGSGGGSQGGSGGSGGSGGEEGGNGEDGEEECLYWRLSYCVNYPSPTPSPTPTPPGLGESVDLPPTCTDLNNQTTGRTTISNELCVPPYQE</sequence>
<gene>
    <name evidence="3" type="ORF">A2382_00300</name>
</gene>
<dbReference type="Proteomes" id="UP000178999">
    <property type="component" value="Unassembled WGS sequence"/>
</dbReference>
<dbReference type="STRING" id="1802538.A2382_00300"/>
<protein>
    <submittedName>
        <fullName evidence="3">Uncharacterized protein</fullName>
    </submittedName>
</protein>
<keyword evidence="2" id="KW-0812">Transmembrane</keyword>
<feature type="compositionally biased region" description="Polar residues" evidence="1">
    <location>
        <begin position="236"/>
        <end position="250"/>
    </location>
</feature>
<keyword evidence="2" id="KW-1133">Transmembrane helix</keyword>
<dbReference type="EMBL" id="MGHY01000018">
    <property type="protein sequence ID" value="OGM79212.1"/>
    <property type="molecule type" value="Genomic_DNA"/>
</dbReference>
<feature type="region of interest" description="Disordered" evidence="1">
    <location>
        <begin position="213"/>
        <end position="259"/>
    </location>
</feature>
<evidence type="ECO:0000313" key="4">
    <source>
        <dbReference type="Proteomes" id="UP000178999"/>
    </source>
</evidence>
<accession>A0A1F8CSF9</accession>
<reference evidence="3 4" key="1">
    <citation type="journal article" date="2016" name="Nat. Commun.">
        <title>Thousands of microbial genomes shed light on interconnected biogeochemical processes in an aquifer system.</title>
        <authorList>
            <person name="Anantharaman K."/>
            <person name="Brown C.T."/>
            <person name="Hug L.A."/>
            <person name="Sharon I."/>
            <person name="Castelle C.J."/>
            <person name="Probst A.J."/>
            <person name="Thomas B.C."/>
            <person name="Singh A."/>
            <person name="Wilkins M.J."/>
            <person name="Karaoz U."/>
            <person name="Brodie E.L."/>
            <person name="Williams K.H."/>
            <person name="Hubbard S.S."/>
            <person name="Banfield J.F."/>
        </authorList>
    </citation>
    <scope>NUCLEOTIDE SEQUENCE [LARGE SCALE GENOMIC DNA]</scope>
</reference>
<feature type="compositionally biased region" description="Pro residues" evidence="1">
    <location>
        <begin position="213"/>
        <end position="223"/>
    </location>
</feature>
<feature type="region of interest" description="Disordered" evidence="1">
    <location>
        <begin position="121"/>
        <end position="196"/>
    </location>
</feature>
<organism evidence="3 4">
    <name type="scientific">Candidatus Woesebacteria bacterium RIFOXYB1_FULL_38_16</name>
    <dbReference type="NCBI Taxonomy" id="1802538"/>
    <lineage>
        <taxon>Bacteria</taxon>
        <taxon>Candidatus Woeseibacteriota</taxon>
    </lineage>
</organism>